<evidence type="ECO:0000256" key="1">
    <source>
        <dbReference type="SAM" id="MobiDB-lite"/>
    </source>
</evidence>
<gene>
    <name evidence="3" type="ORF">PN36_09945</name>
</gene>
<proteinExistence type="predicted"/>
<keyword evidence="2" id="KW-1133">Transmembrane helix</keyword>
<feature type="transmembrane region" description="Helical" evidence="2">
    <location>
        <begin position="6"/>
        <end position="23"/>
    </location>
</feature>
<dbReference type="EMBL" id="JSZA02000030">
    <property type="protein sequence ID" value="TGO03260.1"/>
    <property type="molecule type" value="Genomic_DNA"/>
</dbReference>
<feature type="region of interest" description="Disordered" evidence="1">
    <location>
        <begin position="54"/>
        <end position="74"/>
    </location>
</feature>
<dbReference type="Proteomes" id="UP000030428">
    <property type="component" value="Unassembled WGS sequence"/>
</dbReference>
<dbReference type="AlphaFoldDB" id="A0A4E0QUT8"/>
<evidence type="ECO:0000256" key="2">
    <source>
        <dbReference type="SAM" id="Phobius"/>
    </source>
</evidence>
<name>A0A4E0QUT8_9GAMM</name>
<organism evidence="3 4">
    <name type="scientific">Candidatus Thiomargarita nelsonii</name>
    <dbReference type="NCBI Taxonomy" id="1003181"/>
    <lineage>
        <taxon>Bacteria</taxon>
        <taxon>Pseudomonadati</taxon>
        <taxon>Pseudomonadota</taxon>
        <taxon>Gammaproteobacteria</taxon>
        <taxon>Thiotrichales</taxon>
        <taxon>Thiotrichaceae</taxon>
        <taxon>Thiomargarita</taxon>
    </lineage>
</organism>
<sequence>MAFPLIPLLVGAGAGAGVTYLAIKKTAREKISQSATQVTDIVKKGLKATQAKLSGEKDTETVLEPTTPIVEQKS</sequence>
<keyword evidence="2" id="KW-0812">Transmembrane</keyword>
<protein>
    <submittedName>
        <fullName evidence="3">Uncharacterized protein</fullName>
    </submittedName>
</protein>
<keyword evidence="2" id="KW-0472">Membrane</keyword>
<evidence type="ECO:0000313" key="3">
    <source>
        <dbReference type="EMBL" id="TGO03260.1"/>
    </source>
</evidence>
<evidence type="ECO:0000313" key="4">
    <source>
        <dbReference type="Proteomes" id="UP000030428"/>
    </source>
</evidence>
<reference evidence="3 4" key="1">
    <citation type="journal article" date="2016" name="Front. Microbiol.">
        <title>Single-Cell (Meta-)Genomics of a Dimorphic Candidatus Thiomargarita nelsonii Reveals Genomic Plasticity.</title>
        <authorList>
            <person name="Flood B.E."/>
            <person name="Fliss P."/>
            <person name="Jones D.S."/>
            <person name="Dick G.J."/>
            <person name="Jain S."/>
            <person name="Kaster A.K."/>
            <person name="Winkel M."/>
            <person name="Mussmann M."/>
            <person name="Bailey J."/>
        </authorList>
    </citation>
    <scope>NUCLEOTIDE SEQUENCE [LARGE SCALE GENOMIC DNA]</scope>
    <source>
        <strain evidence="3">Hydrate Ridge</strain>
    </source>
</reference>
<comment type="caution">
    <text evidence="3">The sequence shown here is derived from an EMBL/GenBank/DDBJ whole genome shotgun (WGS) entry which is preliminary data.</text>
</comment>
<accession>A0A4E0QUT8</accession>
<keyword evidence="4" id="KW-1185">Reference proteome</keyword>